<dbReference type="GO" id="GO:0046982">
    <property type="term" value="F:protein heterodimerization activity"/>
    <property type="evidence" value="ECO:0007669"/>
    <property type="project" value="InterPro"/>
</dbReference>
<dbReference type="PANTHER" id="PTHR46904">
    <property type="entry name" value="CENTROMERE PROTEIN T"/>
    <property type="match status" value="1"/>
</dbReference>
<evidence type="ECO:0000256" key="6">
    <source>
        <dbReference type="SAM" id="MobiDB-lite"/>
    </source>
</evidence>
<feature type="region of interest" description="Disordered" evidence="6">
    <location>
        <begin position="126"/>
        <end position="185"/>
    </location>
</feature>
<evidence type="ECO:0000313" key="9">
    <source>
        <dbReference type="Proteomes" id="UP000664169"/>
    </source>
</evidence>
<evidence type="ECO:0000256" key="5">
    <source>
        <dbReference type="ARBA" id="ARBA00023242"/>
    </source>
</evidence>
<dbReference type="GO" id="GO:0051382">
    <property type="term" value="P:kinetochore assembly"/>
    <property type="evidence" value="ECO:0007669"/>
    <property type="project" value="InterPro"/>
</dbReference>
<dbReference type="PANTHER" id="PTHR46904:SF1">
    <property type="entry name" value="CENTROMERE PROTEIN T"/>
    <property type="match status" value="1"/>
</dbReference>
<evidence type="ECO:0000259" key="7">
    <source>
        <dbReference type="Pfam" id="PF15511"/>
    </source>
</evidence>
<evidence type="ECO:0000256" key="1">
    <source>
        <dbReference type="ARBA" id="ARBA00004123"/>
    </source>
</evidence>
<dbReference type="InterPro" id="IPR035425">
    <property type="entry name" value="CENP-T/H4_C"/>
</dbReference>
<dbReference type="GO" id="GO:0007059">
    <property type="term" value="P:chromosome segregation"/>
    <property type="evidence" value="ECO:0007669"/>
    <property type="project" value="TreeGrafter"/>
</dbReference>
<dbReference type="SUPFAM" id="SSF47113">
    <property type="entry name" value="Histone-fold"/>
    <property type="match status" value="1"/>
</dbReference>
<feature type="region of interest" description="Disordered" evidence="6">
    <location>
        <begin position="199"/>
        <end position="286"/>
    </location>
</feature>
<feature type="compositionally biased region" description="Basic and acidic residues" evidence="6">
    <location>
        <begin position="680"/>
        <end position="693"/>
    </location>
</feature>
<evidence type="ECO:0000256" key="3">
    <source>
        <dbReference type="ARBA" id="ARBA00010137"/>
    </source>
</evidence>
<keyword evidence="9" id="KW-1185">Reference proteome</keyword>
<feature type="compositionally biased region" description="Acidic residues" evidence="6">
    <location>
        <begin position="437"/>
        <end position="464"/>
    </location>
</feature>
<dbReference type="Proteomes" id="UP000664169">
    <property type="component" value="Unassembled WGS sequence"/>
</dbReference>
<dbReference type="GO" id="GO:0005634">
    <property type="term" value="C:nucleus"/>
    <property type="evidence" value="ECO:0007669"/>
    <property type="project" value="UniProtKB-SubCell"/>
</dbReference>
<dbReference type="GO" id="GO:0003677">
    <property type="term" value="F:DNA binding"/>
    <property type="evidence" value="ECO:0007669"/>
    <property type="project" value="InterPro"/>
</dbReference>
<dbReference type="Gene3D" id="1.10.20.10">
    <property type="entry name" value="Histone, subunit A"/>
    <property type="match status" value="1"/>
</dbReference>
<feature type="compositionally biased region" description="Low complexity" evidence="6">
    <location>
        <begin position="87"/>
        <end position="108"/>
    </location>
</feature>
<dbReference type="Pfam" id="PF15511">
    <property type="entry name" value="CENP-T_C"/>
    <property type="match status" value="1"/>
</dbReference>
<accession>A0A8H3ISS3</accession>
<feature type="region of interest" description="Disordered" evidence="6">
    <location>
        <begin position="680"/>
        <end position="707"/>
    </location>
</feature>
<feature type="region of interest" description="Disordered" evidence="6">
    <location>
        <begin position="1"/>
        <end position="108"/>
    </location>
</feature>
<dbReference type="CDD" id="cd22920">
    <property type="entry name" value="HFD_CENP-T"/>
    <property type="match status" value="1"/>
</dbReference>
<feature type="compositionally biased region" description="Polar residues" evidence="6">
    <location>
        <begin position="44"/>
        <end position="56"/>
    </location>
</feature>
<dbReference type="InterPro" id="IPR009072">
    <property type="entry name" value="Histone-fold"/>
</dbReference>
<comment type="similarity">
    <text evidence="3">Belongs to the CENP-T/CNN1 family.</text>
</comment>
<feature type="region of interest" description="Disordered" evidence="6">
    <location>
        <begin position="377"/>
        <end position="487"/>
    </location>
</feature>
<gene>
    <name evidence="8" type="ORF">GOMPHAMPRED_006475</name>
</gene>
<feature type="compositionally biased region" description="Acidic residues" evidence="6">
    <location>
        <begin position="390"/>
        <end position="414"/>
    </location>
</feature>
<reference evidence="8" key="1">
    <citation type="submission" date="2021-03" db="EMBL/GenBank/DDBJ databases">
        <authorList>
            <person name="Tagirdzhanova G."/>
        </authorList>
    </citation>
    <scope>NUCLEOTIDE SEQUENCE</scope>
</reference>
<comment type="caution">
    <text evidence="8">The sequence shown here is derived from an EMBL/GenBank/DDBJ whole genome shotgun (WGS) entry which is preliminary data.</text>
</comment>
<feature type="domain" description="CENP-T/Histone H4 histone fold" evidence="7">
    <location>
        <begin position="566"/>
        <end position="688"/>
    </location>
</feature>
<dbReference type="OrthoDB" id="10071681at2759"/>
<feature type="compositionally biased region" description="Acidic residues" evidence="6">
    <location>
        <begin position="211"/>
        <end position="229"/>
    </location>
</feature>
<evidence type="ECO:0000256" key="2">
    <source>
        <dbReference type="ARBA" id="ARBA00004286"/>
    </source>
</evidence>
<feature type="region of interest" description="Disordered" evidence="6">
    <location>
        <begin position="548"/>
        <end position="569"/>
    </location>
</feature>
<protein>
    <recommendedName>
        <fullName evidence="7">CENP-T/Histone H4 histone fold domain-containing protein</fullName>
    </recommendedName>
</protein>
<evidence type="ECO:0000313" key="8">
    <source>
        <dbReference type="EMBL" id="CAF9932005.1"/>
    </source>
</evidence>
<keyword evidence="4" id="KW-0158">Chromosome</keyword>
<keyword evidence="5" id="KW-0539">Nucleus</keyword>
<proteinExistence type="inferred from homology"/>
<evidence type="ECO:0000256" key="4">
    <source>
        <dbReference type="ARBA" id="ARBA00022454"/>
    </source>
</evidence>
<name>A0A8H3ISS3_9LECA</name>
<feature type="compositionally biased region" description="Acidic residues" evidence="6">
    <location>
        <begin position="7"/>
        <end position="26"/>
    </location>
</feature>
<dbReference type="InterPro" id="IPR028255">
    <property type="entry name" value="CENP-T"/>
</dbReference>
<dbReference type="EMBL" id="CAJPDQ010000041">
    <property type="protein sequence ID" value="CAF9932005.1"/>
    <property type="molecule type" value="Genomic_DNA"/>
</dbReference>
<feature type="compositionally biased region" description="Low complexity" evidence="6">
    <location>
        <begin position="61"/>
        <end position="77"/>
    </location>
</feature>
<dbReference type="GO" id="GO:0000278">
    <property type="term" value="P:mitotic cell cycle"/>
    <property type="evidence" value="ECO:0007669"/>
    <property type="project" value="TreeGrafter"/>
</dbReference>
<organism evidence="8 9">
    <name type="scientific">Gomphillus americanus</name>
    <dbReference type="NCBI Taxonomy" id="1940652"/>
    <lineage>
        <taxon>Eukaryota</taxon>
        <taxon>Fungi</taxon>
        <taxon>Dikarya</taxon>
        <taxon>Ascomycota</taxon>
        <taxon>Pezizomycotina</taxon>
        <taxon>Lecanoromycetes</taxon>
        <taxon>OSLEUM clade</taxon>
        <taxon>Ostropomycetidae</taxon>
        <taxon>Ostropales</taxon>
        <taxon>Graphidaceae</taxon>
        <taxon>Gomphilloideae</taxon>
        <taxon>Gomphillus</taxon>
    </lineage>
</organism>
<dbReference type="GO" id="GO:0000776">
    <property type="term" value="C:kinetochore"/>
    <property type="evidence" value="ECO:0007669"/>
    <property type="project" value="InterPro"/>
</dbReference>
<sequence length="707" mass="77692">MSLPPVSDEEEIEEEPEEEEEEEDELSSPFFNNNTTLTSITTIPQSNNRHTHQTQPRLRPSAATATTFQASSSNNTTPINALRRLASISQQQQQPSSSIGSSITSRRAGIRGATTTTTTTAAAAAQNVAARQRTGINGVGSGATRRRNDGMPTTPHAIRAMEERRRVAMTPSRERRRASGRGVERGSPFEILKALSRVSSTLGQGQQLQEDQVEGEDDEEEEEGEEEQIVGDASAESSDEIPRPPRLSLSAIEMRIEDDEDDTGVLNPPEMSRLDEEDFTMKSVEEPRRAELDASILARRRRMSDFSGLFGDGKDVGEDVTTKRLASPSFVAGEQGLFDNLAIGDETIDFGKVAAGRGTTSPQSALGRDIDLADSTFRFDIPQDITEGVSAEEDENEDLEDVEAEADELDDVEPADPPAIIDDDSGPEDFGSLSASEAEEDNAIEEDANIGEFLDDEAQEDEIPDDRSAEADEEEERIIQDIQPNIPYERENQLNADGNAANMQRLPRIEYTTELPSELEAEETQEVFVQRPLTIPIRHQPIPKATTIKSGQRTRRPPKPAVISKHGQKVPSLPAGVVKSVADSFLPHAGKTSKKTKKDTVAALSQATDWFFEQVASDLDAYSGHADRDMIEESDVVALMKRQRVLATGAKNVQGNRSAAPGSSRATLFSLAQRFLPRELMTELRMEPPPDERRKKRRRISEGGEFD</sequence>
<feature type="compositionally biased region" description="Low complexity" evidence="6">
    <location>
        <begin position="32"/>
        <end position="43"/>
    </location>
</feature>
<dbReference type="AlphaFoldDB" id="A0A8H3ISS3"/>
<comment type="subcellular location">
    <subcellularLocation>
        <location evidence="2">Chromosome</location>
    </subcellularLocation>
    <subcellularLocation>
        <location evidence="1">Nucleus</location>
    </subcellularLocation>
</comment>